<dbReference type="Proteomes" id="UP000295023">
    <property type="component" value="Unassembled WGS sequence"/>
</dbReference>
<evidence type="ECO:0008006" key="4">
    <source>
        <dbReference type="Google" id="ProtNLM"/>
    </source>
</evidence>
<accession>A0A4R4DSV4</accession>
<reference evidence="2 3" key="1">
    <citation type="submission" date="2019-03" db="EMBL/GenBank/DDBJ databases">
        <title>Paracraurococcus aquatilis NE82 genome sequence.</title>
        <authorList>
            <person name="Zhao Y."/>
            <person name="Du Z."/>
        </authorList>
    </citation>
    <scope>NUCLEOTIDE SEQUENCE [LARGE SCALE GENOMIC DNA]</scope>
    <source>
        <strain evidence="2 3">NE82</strain>
    </source>
</reference>
<evidence type="ECO:0000313" key="2">
    <source>
        <dbReference type="EMBL" id="TCZ64465.1"/>
    </source>
</evidence>
<evidence type="ECO:0000313" key="3">
    <source>
        <dbReference type="Proteomes" id="UP000295023"/>
    </source>
</evidence>
<dbReference type="OrthoDB" id="7375974at2"/>
<organism evidence="2 3">
    <name type="scientific">Roseicella aquatilis</name>
    <dbReference type="NCBI Taxonomy" id="2527868"/>
    <lineage>
        <taxon>Bacteria</taxon>
        <taxon>Pseudomonadati</taxon>
        <taxon>Pseudomonadota</taxon>
        <taxon>Alphaproteobacteria</taxon>
        <taxon>Acetobacterales</taxon>
        <taxon>Roseomonadaceae</taxon>
        <taxon>Roseicella</taxon>
    </lineage>
</organism>
<feature type="chain" id="PRO_5021031419" description="Invasion associated locus B family protein" evidence="1">
    <location>
        <begin position="22"/>
        <end position="205"/>
    </location>
</feature>
<feature type="signal peptide" evidence="1">
    <location>
        <begin position="1"/>
        <end position="21"/>
    </location>
</feature>
<name>A0A4R4DSV4_9PROT</name>
<evidence type="ECO:0000256" key="1">
    <source>
        <dbReference type="SAM" id="SignalP"/>
    </source>
</evidence>
<dbReference type="EMBL" id="SKBM01000005">
    <property type="protein sequence ID" value="TCZ64465.1"/>
    <property type="molecule type" value="Genomic_DNA"/>
</dbReference>
<keyword evidence="1" id="KW-0732">Signal</keyword>
<dbReference type="AlphaFoldDB" id="A0A4R4DSV4"/>
<protein>
    <recommendedName>
        <fullName evidence="4">Invasion associated locus B family protein</fullName>
    </recommendedName>
</protein>
<proteinExistence type="predicted"/>
<keyword evidence="3" id="KW-1185">Reference proteome</keyword>
<sequence>MRRTAILALATLALAPDGAHAQPEQDIGAWRLSCVQDRMTDRAACLLRAREWVEKPTGGTPGLALEVIDRRGRLVPAVTARDLTVEGMARGLLALTGTAQLRFPPNRLFEMPCGLEGRSVVCAPTPEDAPRAEQELLAADRVLVRVVGGSGESSRADPVEIGLGGTKDALARFAREAPPDAAKATPSPLDAREMLLRLFRFFGGN</sequence>
<dbReference type="RefSeq" id="WP_132286373.1">
    <property type="nucleotide sequence ID" value="NZ_SKBM01000005.1"/>
</dbReference>
<gene>
    <name evidence="2" type="ORF">EXY23_07415</name>
</gene>
<comment type="caution">
    <text evidence="2">The sequence shown here is derived from an EMBL/GenBank/DDBJ whole genome shotgun (WGS) entry which is preliminary data.</text>
</comment>